<feature type="signal peptide" evidence="1">
    <location>
        <begin position="1"/>
        <end position="17"/>
    </location>
</feature>
<evidence type="ECO:0000313" key="2">
    <source>
        <dbReference type="EMBL" id="PHH79446.1"/>
    </source>
</evidence>
<gene>
    <name evidence="2" type="ORF">CDD80_4790</name>
</gene>
<keyword evidence="3" id="KW-1185">Reference proteome</keyword>
<dbReference type="Proteomes" id="UP000226431">
    <property type="component" value="Unassembled WGS sequence"/>
</dbReference>
<dbReference type="OrthoDB" id="5410926at2759"/>
<evidence type="ECO:0000313" key="3">
    <source>
        <dbReference type="Proteomes" id="UP000226431"/>
    </source>
</evidence>
<reference evidence="2 3" key="1">
    <citation type="submission" date="2017-06" db="EMBL/GenBank/DDBJ databases">
        <title>Ant-infecting Ophiocordyceps genomes reveal a high diversity of potential behavioral manipulation genes and a possible major role for enterotoxins.</title>
        <authorList>
            <person name="De Bekker C."/>
            <person name="Evans H.C."/>
            <person name="Brachmann A."/>
            <person name="Hughes D.P."/>
        </authorList>
    </citation>
    <scope>NUCLEOTIDE SEQUENCE [LARGE SCALE GENOMIC DNA]</scope>
    <source>
        <strain evidence="2 3">Map16</strain>
    </source>
</reference>
<dbReference type="PANTHER" id="PTHR39599:SF1">
    <property type="entry name" value="GPI-ANCHORED PROTEIN (EUROFUNG)"/>
    <property type="match status" value="1"/>
</dbReference>
<dbReference type="AlphaFoldDB" id="A0A2C5ZHG4"/>
<organism evidence="2 3">
    <name type="scientific">Ophiocordyceps camponoti-rufipedis</name>
    <dbReference type="NCBI Taxonomy" id="2004952"/>
    <lineage>
        <taxon>Eukaryota</taxon>
        <taxon>Fungi</taxon>
        <taxon>Dikarya</taxon>
        <taxon>Ascomycota</taxon>
        <taxon>Pezizomycotina</taxon>
        <taxon>Sordariomycetes</taxon>
        <taxon>Hypocreomycetidae</taxon>
        <taxon>Hypocreales</taxon>
        <taxon>Ophiocordycipitaceae</taxon>
        <taxon>Ophiocordyceps</taxon>
    </lineage>
</organism>
<feature type="chain" id="PRO_5012067105" description="Gpi-anchored protein" evidence="1">
    <location>
        <begin position="18"/>
        <end position="229"/>
    </location>
</feature>
<evidence type="ECO:0000256" key="1">
    <source>
        <dbReference type="SAM" id="SignalP"/>
    </source>
</evidence>
<proteinExistence type="predicted"/>
<dbReference type="PANTHER" id="PTHR39599">
    <property type="entry name" value="GPI-ANCHORED PROTEIN (EUROFUNG)-RELATED-RELATED"/>
    <property type="match status" value="1"/>
</dbReference>
<evidence type="ECO:0008006" key="4">
    <source>
        <dbReference type="Google" id="ProtNLM"/>
    </source>
</evidence>
<dbReference type="EMBL" id="NJES01000045">
    <property type="protein sequence ID" value="PHH79446.1"/>
    <property type="molecule type" value="Genomic_DNA"/>
</dbReference>
<sequence>MILLDLLLLGLIVPSLALTPSPTPTSARATSSTALLVVRAQCPANTFQCPASLGAAFNDVCCQNGQTCALDAHNNPACCPSGAVCTGTAPASFAPTAAVSYVPNQYFSFPYAATTFGNSASCESAVHACSSNYDACLTGLQRDAGYAVTVNVPGGLGLTVNPQQTHLASASALAVCGSLSSRACAGLQATKCESFGQRSDAASTLRLSSSLSPVLTASVVLTLLLVSRF</sequence>
<protein>
    <recommendedName>
        <fullName evidence="4">Gpi-anchored protein</fullName>
    </recommendedName>
</protein>
<keyword evidence="1" id="KW-0732">Signal</keyword>
<accession>A0A2C5ZHG4</accession>
<comment type="caution">
    <text evidence="2">The sequence shown here is derived from an EMBL/GenBank/DDBJ whole genome shotgun (WGS) entry which is preliminary data.</text>
</comment>
<name>A0A2C5ZHG4_9HYPO</name>